<evidence type="ECO:0000256" key="2">
    <source>
        <dbReference type="ARBA" id="ARBA00022729"/>
    </source>
</evidence>
<reference evidence="4 5" key="1">
    <citation type="journal article" date="2016" name="PLoS Pathog.">
        <title>Biosynthesis of antibiotic leucinostatins in bio-control fungus Purpureocillium lilacinum and their inhibition on phytophthora revealed by genome mining.</title>
        <authorList>
            <person name="Wang G."/>
            <person name="Liu Z."/>
            <person name="Lin R."/>
            <person name="Li E."/>
            <person name="Mao Z."/>
            <person name="Ling J."/>
            <person name="Yang Y."/>
            <person name="Yin W.B."/>
            <person name="Xie B."/>
        </authorList>
    </citation>
    <scope>NUCLEOTIDE SEQUENCE [LARGE SCALE GENOMIC DNA]</scope>
    <source>
        <strain evidence="4">170</strain>
    </source>
</reference>
<feature type="signal peptide" evidence="3">
    <location>
        <begin position="1"/>
        <end position="15"/>
    </location>
</feature>
<dbReference type="GO" id="GO:0009253">
    <property type="term" value="P:peptidoglycan catabolic process"/>
    <property type="evidence" value="ECO:0007669"/>
    <property type="project" value="InterPro"/>
</dbReference>
<dbReference type="EMBL" id="LSBJ02000005">
    <property type="protein sequence ID" value="OAQ64908.2"/>
    <property type="molecule type" value="Genomic_DNA"/>
</dbReference>
<evidence type="ECO:0000313" key="4">
    <source>
        <dbReference type="EMBL" id="OAQ64908.2"/>
    </source>
</evidence>
<accession>A0A179FI07</accession>
<dbReference type="InterPro" id="IPR002053">
    <property type="entry name" value="Glyco_hydro_25"/>
</dbReference>
<sequence>MILSAVLLLASAAHALVHGVDSSTLVPTATYSKVHSEGFTKAVIRGYQEACASGGRVDPNFVPSYNNAKAAGFTNIDTYWLPCNGSGNKCKSYAEQLGELQNAIKSNNMQIGRIWVDIEKDMACNNWNYGQGGNLREARSLTSALRTSGVQFGIYSSAAEWGGIFGSLGTVVDSSVPLWFATYDRVEDLHMKTPFGGWTSAFGKQYSDMSASGKFNLNVFSS</sequence>
<dbReference type="GO" id="GO:0016998">
    <property type="term" value="P:cell wall macromolecule catabolic process"/>
    <property type="evidence" value="ECO:0007669"/>
    <property type="project" value="InterPro"/>
</dbReference>
<dbReference type="PROSITE" id="PS51904">
    <property type="entry name" value="GLYCOSYL_HYDROL_F25_2"/>
    <property type="match status" value="1"/>
</dbReference>
<dbReference type="GeneID" id="28849188"/>
<protein>
    <submittedName>
        <fullName evidence="4">Glycosyl hydrolases family 25 domain-containing protein</fullName>
    </submittedName>
</protein>
<keyword evidence="4" id="KW-0378">Hydrolase</keyword>
<dbReference type="GO" id="GO:0007165">
    <property type="term" value="P:signal transduction"/>
    <property type="evidence" value="ECO:0007669"/>
    <property type="project" value="TreeGrafter"/>
</dbReference>
<dbReference type="OrthoDB" id="2251794at2759"/>
<evidence type="ECO:0000256" key="1">
    <source>
        <dbReference type="ARBA" id="ARBA00010646"/>
    </source>
</evidence>
<evidence type="ECO:0000256" key="3">
    <source>
        <dbReference type="SAM" id="SignalP"/>
    </source>
</evidence>
<dbReference type="Gene3D" id="3.20.20.80">
    <property type="entry name" value="Glycosidases"/>
    <property type="match status" value="1"/>
</dbReference>
<dbReference type="PANTHER" id="PTHR23208">
    <property type="entry name" value="LYSOZYME PROTEIN"/>
    <property type="match status" value="1"/>
</dbReference>
<dbReference type="KEGG" id="pchm:VFPPC_06098"/>
<dbReference type="InterPro" id="IPR051595">
    <property type="entry name" value="GH25_Enzymes"/>
</dbReference>
<dbReference type="PANTHER" id="PTHR23208:SF36">
    <property type="entry name" value="LYSOZYME-RELATED"/>
    <property type="match status" value="1"/>
</dbReference>
<dbReference type="RefSeq" id="XP_018142222.2">
    <property type="nucleotide sequence ID" value="XM_018285194.2"/>
</dbReference>
<evidence type="ECO:0000313" key="5">
    <source>
        <dbReference type="Proteomes" id="UP000078397"/>
    </source>
</evidence>
<comment type="caution">
    <text evidence="4">The sequence shown here is derived from an EMBL/GenBank/DDBJ whole genome shotgun (WGS) entry which is preliminary data.</text>
</comment>
<comment type="similarity">
    <text evidence="1">Belongs to the glycosyl hydrolase 25 family.</text>
</comment>
<dbReference type="STRING" id="1380566.A0A179FI07"/>
<organism evidence="4 5">
    <name type="scientific">Pochonia chlamydosporia 170</name>
    <dbReference type="NCBI Taxonomy" id="1380566"/>
    <lineage>
        <taxon>Eukaryota</taxon>
        <taxon>Fungi</taxon>
        <taxon>Dikarya</taxon>
        <taxon>Ascomycota</taxon>
        <taxon>Pezizomycotina</taxon>
        <taxon>Sordariomycetes</taxon>
        <taxon>Hypocreomycetidae</taxon>
        <taxon>Hypocreales</taxon>
        <taxon>Clavicipitaceae</taxon>
        <taxon>Pochonia</taxon>
    </lineage>
</organism>
<keyword evidence="5" id="KW-1185">Reference proteome</keyword>
<name>A0A179FI07_METCM</name>
<gene>
    <name evidence="4" type="ORF">VFPPC_06098</name>
</gene>
<dbReference type="Proteomes" id="UP000078397">
    <property type="component" value="Unassembled WGS sequence"/>
</dbReference>
<dbReference type="SUPFAM" id="SSF51445">
    <property type="entry name" value="(Trans)glycosidases"/>
    <property type="match status" value="1"/>
</dbReference>
<dbReference type="InterPro" id="IPR017853">
    <property type="entry name" value="GH"/>
</dbReference>
<proteinExistence type="inferred from homology"/>
<dbReference type="GO" id="GO:0003796">
    <property type="term" value="F:lysozyme activity"/>
    <property type="evidence" value="ECO:0007669"/>
    <property type="project" value="InterPro"/>
</dbReference>
<dbReference type="AlphaFoldDB" id="A0A179FI07"/>
<feature type="chain" id="PRO_5013040189" evidence="3">
    <location>
        <begin position="16"/>
        <end position="222"/>
    </location>
</feature>
<keyword evidence="2 3" id="KW-0732">Signal</keyword>